<dbReference type="Proteomes" id="UP000295210">
    <property type="component" value="Unassembled WGS sequence"/>
</dbReference>
<dbReference type="Gene3D" id="3.90.550.10">
    <property type="entry name" value="Spore Coat Polysaccharide Biosynthesis Protein SpsA, Chain A"/>
    <property type="match status" value="1"/>
</dbReference>
<accession>A0A4R1L808</accession>
<dbReference type="PANTHER" id="PTHR43777:SF1">
    <property type="entry name" value="MOLYBDENUM COFACTOR CYTIDYLYLTRANSFERASE"/>
    <property type="match status" value="1"/>
</dbReference>
<reference evidence="2 3" key="1">
    <citation type="submission" date="2019-03" db="EMBL/GenBank/DDBJ databases">
        <title>Genomic Encyclopedia of Type Strains, Phase IV (KMG-IV): sequencing the most valuable type-strain genomes for metagenomic binning, comparative biology and taxonomic classification.</title>
        <authorList>
            <person name="Goeker M."/>
        </authorList>
    </citation>
    <scope>NUCLEOTIDE SEQUENCE [LARGE SCALE GENOMIC DNA]</scope>
    <source>
        <strain evidence="2 3">DSM 103428</strain>
    </source>
</reference>
<dbReference type="InterPro" id="IPR029044">
    <property type="entry name" value="Nucleotide-diphossugar_trans"/>
</dbReference>
<organism evidence="2 3">
    <name type="scientific">Acidipila rosea</name>
    <dbReference type="NCBI Taxonomy" id="768535"/>
    <lineage>
        <taxon>Bacteria</taxon>
        <taxon>Pseudomonadati</taxon>
        <taxon>Acidobacteriota</taxon>
        <taxon>Terriglobia</taxon>
        <taxon>Terriglobales</taxon>
        <taxon>Acidobacteriaceae</taxon>
        <taxon>Acidipila</taxon>
    </lineage>
</organism>
<dbReference type="SUPFAM" id="SSF53448">
    <property type="entry name" value="Nucleotide-diphospho-sugar transferases"/>
    <property type="match status" value="1"/>
</dbReference>
<dbReference type="GO" id="GO:0016779">
    <property type="term" value="F:nucleotidyltransferase activity"/>
    <property type="evidence" value="ECO:0007669"/>
    <property type="project" value="UniProtKB-KW"/>
</dbReference>
<dbReference type="CDD" id="cd04182">
    <property type="entry name" value="GT_2_like_f"/>
    <property type="match status" value="1"/>
</dbReference>
<sequence length="194" mass="20929">MFEDSCAALILAAGASKRLGHPKQLLRLNGETLLHRAARLATEAGCSPVVVVLGYEAEMLIPDLEGLNVQRVINQNWQQGMGSSLACGIAAIEDAQDALLMVCDQVRLTRADLTHLLDLHRRSAASLTVSSYAGRLGVPAVFSRSYFPSLAALSGDRGARDIIERNRSRAAIYDFPDGAEDVDNAADWQRLADP</sequence>
<protein>
    <submittedName>
        <fullName evidence="2">Molybdenum cofactor cytidylyltransferase</fullName>
    </submittedName>
</protein>
<comment type="caution">
    <text evidence="2">The sequence shown here is derived from an EMBL/GenBank/DDBJ whole genome shotgun (WGS) entry which is preliminary data.</text>
</comment>
<proteinExistence type="predicted"/>
<dbReference type="RefSeq" id="WP_207901400.1">
    <property type="nucleotide sequence ID" value="NZ_SMGK01000003.1"/>
</dbReference>
<dbReference type="AlphaFoldDB" id="A0A4R1L808"/>
<name>A0A4R1L808_9BACT</name>
<keyword evidence="2" id="KW-0548">Nucleotidyltransferase</keyword>
<dbReference type="EMBL" id="SMGK01000003">
    <property type="protein sequence ID" value="TCK72479.1"/>
    <property type="molecule type" value="Genomic_DNA"/>
</dbReference>
<evidence type="ECO:0000313" key="2">
    <source>
        <dbReference type="EMBL" id="TCK72479.1"/>
    </source>
</evidence>
<keyword evidence="2" id="KW-0808">Transferase</keyword>
<gene>
    <name evidence="2" type="ORF">C7378_2058</name>
</gene>
<dbReference type="InterPro" id="IPR025877">
    <property type="entry name" value="MobA-like_NTP_Trfase"/>
</dbReference>
<evidence type="ECO:0000259" key="1">
    <source>
        <dbReference type="Pfam" id="PF12804"/>
    </source>
</evidence>
<feature type="domain" description="MobA-like NTP transferase" evidence="1">
    <location>
        <begin position="8"/>
        <end position="166"/>
    </location>
</feature>
<evidence type="ECO:0000313" key="3">
    <source>
        <dbReference type="Proteomes" id="UP000295210"/>
    </source>
</evidence>
<dbReference type="Pfam" id="PF12804">
    <property type="entry name" value="NTP_transf_3"/>
    <property type="match status" value="1"/>
</dbReference>
<dbReference type="PANTHER" id="PTHR43777">
    <property type="entry name" value="MOLYBDENUM COFACTOR CYTIDYLYLTRANSFERASE"/>
    <property type="match status" value="1"/>
</dbReference>
<keyword evidence="3" id="KW-1185">Reference proteome</keyword>